<evidence type="ECO:0000313" key="6">
    <source>
        <dbReference type="Proteomes" id="UP000828390"/>
    </source>
</evidence>
<reference evidence="5" key="2">
    <citation type="submission" date="2020-11" db="EMBL/GenBank/DDBJ databases">
        <authorList>
            <person name="McCartney M.A."/>
            <person name="Auch B."/>
            <person name="Kono T."/>
            <person name="Mallez S."/>
            <person name="Becker A."/>
            <person name="Gohl D.M."/>
            <person name="Silverstein K.A.T."/>
            <person name="Koren S."/>
            <person name="Bechman K.B."/>
            <person name="Herman A."/>
            <person name="Abrahante J.E."/>
            <person name="Garbe J."/>
        </authorList>
    </citation>
    <scope>NUCLEOTIDE SEQUENCE</scope>
    <source>
        <strain evidence="5">Duluth1</strain>
        <tissue evidence="5">Whole animal</tissue>
    </source>
</reference>
<dbReference type="PANTHER" id="PTHR45640">
    <property type="entry name" value="HEAT SHOCK PROTEIN HSP-12.2-RELATED"/>
    <property type="match status" value="1"/>
</dbReference>
<reference evidence="5" key="1">
    <citation type="journal article" date="2019" name="bioRxiv">
        <title>The Genome of the Zebra Mussel, Dreissena polymorpha: A Resource for Invasive Species Research.</title>
        <authorList>
            <person name="McCartney M.A."/>
            <person name="Auch B."/>
            <person name="Kono T."/>
            <person name="Mallez S."/>
            <person name="Zhang Y."/>
            <person name="Obille A."/>
            <person name="Becker A."/>
            <person name="Abrahante J.E."/>
            <person name="Garbe J."/>
            <person name="Badalamenti J.P."/>
            <person name="Herman A."/>
            <person name="Mangelson H."/>
            <person name="Liachko I."/>
            <person name="Sullivan S."/>
            <person name="Sone E.D."/>
            <person name="Koren S."/>
            <person name="Silverstein K.A.T."/>
            <person name="Beckman K.B."/>
            <person name="Gohl D.M."/>
        </authorList>
    </citation>
    <scope>NUCLEOTIDE SEQUENCE</scope>
    <source>
        <strain evidence="5">Duluth1</strain>
        <tissue evidence="5">Whole animal</tissue>
    </source>
</reference>
<evidence type="ECO:0000256" key="1">
    <source>
        <dbReference type="PROSITE-ProRule" id="PRU00285"/>
    </source>
</evidence>
<protein>
    <recommendedName>
        <fullName evidence="4">SHSP domain-containing protein</fullName>
    </recommendedName>
</protein>
<dbReference type="GO" id="GO:0005634">
    <property type="term" value="C:nucleus"/>
    <property type="evidence" value="ECO:0007669"/>
    <property type="project" value="TreeGrafter"/>
</dbReference>
<organism evidence="5 6">
    <name type="scientific">Dreissena polymorpha</name>
    <name type="common">Zebra mussel</name>
    <name type="synonym">Mytilus polymorpha</name>
    <dbReference type="NCBI Taxonomy" id="45954"/>
    <lineage>
        <taxon>Eukaryota</taxon>
        <taxon>Metazoa</taxon>
        <taxon>Spiralia</taxon>
        <taxon>Lophotrochozoa</taxon>
        <taxon>Mollusca</taxon>
        <taxon>Bivalvia</taxon>
        <taxon>Autobranchia</taxon>
        <taxon>Heteroconchia</taxon>
        <taxon>Euheterodonta</taxon>
        <taxon>Imparidentia</taxon>
        <taxon>Neoheterodontei</taxon>
        <taxon>Myida</taxon>
        <taxon>Dreissenoidea</taxon>
        <taxon>Dreissenidae</taxon>
        <taxon>Dreissena</taxon>
    </lineage>
</organism>
<name>A0A9D4R3P6_DREPO</name>
<dbReference type="Pfam" id="PF00011">
    <property type="entry name" value="HSP20"/>
    <property type="match status" value="1"/>
</dbReference>
<keyword evidence="6" id="KW-1185">Reference proteome</keyword>
<evidence type="ECO:0000259" key="4">
    <source>
        <dbReference type="PROSITE" id="PS01031"/>
    </source>
</evidence>
<feature type="compositionally biased region" description="Polar residues" evidence="3">
    <location>
        <begin position="206"/>
        <end position="239"/>
    </location>
</feature>
<dbReference type="Proteomes" id="UP000828390">
    <property type="component" value="Unassembled WGS sequence"/>
</dbReference>
<gene>
    <name evidence="5" type="ORF">DPMN_096334</name>
</gene>
<evidence type="ECO:0000313" key="5">
    <source>
        <dbReference type="EMBL" id="KAH3853799.1"/>
    </source>
</evidence>
<dbReference type="SUPFAM" id="SSF49764">
    <property type="entry name" value="HSP20-like chaperones"/>
    <property type="match status" value="1"/>
</dbReference>
<proteinExistence type="inferred from homology"/>
<dbReference type="InterPro" id="IPR002068">
    <property type="entry name" value="A-crystallin/Hsp20_dom"/>
</dbReference>
<comment type="caution">
    <text evidence="5">The sequence shown here is derived from an EMBL/GenBank/DDBJ whole genome shotgun (WGS) entry which is preliminary data.</text>
</comment>
<feature type="compositionally biased region" description="Polar residues" evidence="3">
    <location>
        <begin position="64"/>
        <end position="73"/>
    </location>
</feature>
<dbReference type="InterPro" id="IPR001436">
    <property type="entry name" value="Alpha-crystallin/sHSP_animal"/>
</dbReference>
<sequence>MDDYADRLWQQRVKTERESAESDDDTGSYSPTRENFYYDSYYTGEHDTFREQFSDYPLKRSSDDILNSPTASTPGVAIPTKRSRGRPYKEASVKITCLKPDDRHTNTLSVDFIKLQEEELGIPKNELVGGLRTSSKLPLTWSAEELRRYIRSLFPRVRTFTYMKCTQGKTLDPLPDDLKPSDLRNLLGRSGLYILPTGNLLPKGTTEPTSTVDPQESVTSSAASGPNTSTGSGSDQSAASPGKQYWITVKVDGEHVVNDDEEFRITLDVSSFSPDEITLKTKNSRVVVHAKHGERMDAYGIIEREFKRQYILPTDVDPNEVTSSLSANGILTLKAPKIRKDNSKERIIPIRFSV</sequence>
<evidence type="ECO:0000256" key="2">
    <source>
        <dbReference type="RuleBase" id="RU003616"/>
    </source>
</evidence>
<dbReference type="EMBL" id="JAIWYP010000003">
    <property type="protein sequence ID" value="KAH3853799.1"/>
    <property type="molecule type" value="Genomic_DNA"/>
</dbReference>
<comment type="similarity">
    <text evidence="1 2">Belongs to the small heat shock protein (HSP20) family.</text>
</comment>
<dbReference type="PRINTS" id="PR00299">
    <property type="entry name" value="ACRYSTALLIN"/>
</dbReference>
<dbReference type="CDD" id="cd06526">
    <property type="entry name" value="metazoan_ACD"/>
    <property type="match status" value="1"/>
</dbReference>
<dbReference type="GO" id="GO:0009408">
    <property type="term" value="P:response to heat"/>
    <property type="evidence" value="ECO:0007669"/>
    <property type="project" value="TreeGrafter"/>
</dbReference>
<dbReference type="PANTHER" id="PTHR45640:SF26">
    <property type="entry name" value="RE23625P"/>
    <property type="match status" value="1"/>
</dbReference>
<feature type="region of interest" description="Disordered" evidence="3">
    <location>
        <begin position="64"/>
        <end position="84"/>
    </location>
</feature>
<dbReference type="GO" id="GO:0005737">
    <property type="term" value="C:cytoplasm"/>
    <property type="evidence" value="ECO:0007669"/>
    <property type="project" value="TreeGrafter"/>
</dbReference>
<dbReference type="PROSITE" id="PS01031">
    <property type="entry name" value="SHSP"/>
    <property type="match status" value="1"/>
</dbReference>
<dbReference type="Gene3D" id="2.60.40.790">
    <property type="match status" value="1"/>
</dbReference>
<feature type="region of interest" description="Disordered" evidence="3">
    <location>
        <begin position="1"/>
        <end position="35"/>
    </location>
</feature>
<dbReference type="GO" id="GO:0051082">
    <property type="term" value="F:unfolded protein binding"/>
    <property type="evidence" value="ECO:0007669"/>
    <property type="project" value="TreeGrafter"/>
</dbReference>
<feature type="region of interest" description="Disordered" evidence="3">
    <location>
        <begin position="198"/>
        <end position="241"/>
    </location>
</feature>
<feature type="domain" description="SHSP" evidence="4">
    <location>
        <begin position="242"/>
        <end position="353"/>
    </location>
</feature>
<dbReference type="GO" id="GO:0042026">
    <property type="term" value="P:protein refolding"/>
    <property type="evidence" value="ECO:0007669"/>
    <property type="project" value="TreeGrafter"/>
</dbReference>
<dbReference type="AlphaFoldDB" id="A0A9D4R3P6"/>
<evidence type="ECO:0000256" key="3">
    <source>
        <dbReference type="SAM" id="MobiDB-lite"/>
    </source>
</evidence>
<dbReference type="InterPro" id="IPR008978">
    <property type="entry name" value="HSP20-like_chaperone"/>
</dbReference>
<accession>A0A9D4R3P6</accession>